<keyword evidence="3" id="KW-1185">Reference proteome</keyword>
<feature type="compositionally biased region" description="Polar residues" evidence="1">
    <location>
        <begin position="1"/>
        <end position="15"/>
    </location>
</feature>
<evidence type="ECO:0008006" key="4">
    <source>
        <dbReference type="Google" id="ProtNLM"/>
    </source>
</evidence>
<dbReference type="EMBL" id="JABCIY010000169">
    <property type="protein sequence ID" value="KAF7190530.1"/>
    <property type="molecule type" value="Genomic_DNA"/>
</dbReference>
<evidence type="ECO:0000256" key="1">
    <source>
        <dbReference type="SAM" id="MobiDB-lite"/>
    </source>
</evidence>
<protein>
    <recommendedName>
        <fullName evidence="4">DRBM domain-containing protein</fullName>
    </recommendedName>
</protein>
<evidence type="ECO:0000313" key="2">
    <source>
        <dbReference type="EMBL" id="KAF7190530.1"/>
    </source>
</evidence>
<accession>A0A8H6REU2</accession>
<comment type="caution">
    <text evidence="2">The sequence shown here is derived from an EMBL/GenBank/DDBJ whole genome shotgun (WGS) entry which is preliminary data.</text>
</comment>
<dbReference type="SUPFAM" id="SSF54768">
    <property type="entry name" value="dsRNA-binding domain-like"/>
    <property type="match status" value="1"/>
</dbReference>
<gene>
    <name evidence="2" type="ORF">HII31_08244</name>
</gene>
<name>A0A8H6REU2_9PEZI</name>
<feature type="region of interest" description="Disordered" evidence="1">
    <location>
        <begin position="331"/>
        <end position="356"/>
    </location>
</feature>
<evidence type="ECO:0000313" key="3">
    <source>
        <dbReference type="Proteomes" id="UP000660729"/>
    </source>
</evidence>
<organism evidence="2 3">
    <name type="scientific">Pseudocercospora fuligena</name>
    <dbReference type="NCBI Taxonomy" id="685502"/>
    <lineage>
        <taxon>Eukaryota</taxon>
        <taxon>Fungi</taxon>
        <taxon>Dikarya</taxon>
        <taxon>Ascomycota</taxon>
        <taxon>Pezizomycotina</taxon>
        <taxon>Dothideomycetes</taxon>
        <taxon>Dothideomycetidae</taxon>
        <taxon>Mycosphaerellales</taxon>
        <taxon>Mycosphaerellaceae</taxon>
        <taxon>Pseudocercospora</taxon>
    </lineage>
</organism>
<dbReference type="Proteomes" id="UP000660729">
    <property type="component" value="Unassembled WGS sequence"/>
</dbReference>
<feature type="compositionally biased region" description="Basic and acidic residues" evidence="1">
    <location>
        <begin position="17"/>
        <end position="29"/>
    </location>
</feature>
<sequence>MATTSGLGSDVASHSQRVRDLVSERDRPRVVNTGELPPASAQGCHERAQHVTAETSVSSPAEHALTTPRPKLGTGTQSRARRSSSATPLQLLQANIAAFENSDLPGGQMDRNYQLAANGGVENAPSGHSLLLGGPPVEMQSMVDFEKANPYTPPPRKVIPRKASTQHGEYASLFHMTCQDRGLKPDFQYREVAKGCFDVTLIIDGQKVDTIGQYDSKKGAKEEICKLAMSKIDSFGNRKKRNASIFESDNLAALPADLHEERWKAKLGPPAFEETGVHPTTGPFRCTLRLPNGPLTPFGSDLGTFKKKADAKMAAAQQAANWLRSQGLVAQSSAKRRRSSTEAQLASTTAPPALGETGLTQTLSHQLDMNNTVEQGTLPERCTKLIVELGFSQPTFEFEPLAGAFYNVQATFNSRDGKVEPRLAGKIGRVESVYGKKQAKEQCWHEISQVLEAIRIDRMARLSQMGT</sequence>
<feature type="non-terminal residue" evidence="2">
    <location>
        <position position="1"/>
    </location>
</feature>
<feature type="region of interest" description="Disordered" evidence="1">
    <location>
        <begin position="1"/>
        <end position="87"/>
    </location>
</feature>
<dbReference type="Gene3D" id="3.30.160.20">
    <property type="match status" value="2"/>
</dbReference>
<reference evidence="2" key="1">
    <citation type="submission" date="2020-04" db="EMBL/GenBank/DDBJ databases">
        <title>Draft genome resource of the tomato pathogen Pseudocercospora fuligena.</title>
        <authorList>
            <person name="Zaccaron A."/>
        </authorList>
    </citation>
    <scope>NUCLEOTIDE SEQUENCE</scope>
    <source>
        <strain evidence="2">PF001</strain>
    </source>
</reference>
<feature type="compositionally biased region" description="Polar residues" evidence="1">
    <location>
        <begin position="341"/>
        <end position="350"/>
    </location>
</feature>
<dbReference type="OrthoDB" id="5222339at2759"/>
<proteinExistence type="predicted"/>
<dbReference type="AlphaFoldDB" id="A0A8H6REU2"/>